<evidence type="ECO:0000313" key="8">
    <source>
        <dbReference type="Proteomes" id="UP001203665"/>
    </source>
</evidence>
<dbReference type="InterPro" id="IPR036390">
    <property type="entry name" value="WH_DNA-bd_sf"/>
</dbReference>
<dbReference type="SMART" id="SM00347">
    <property type="entry name" value="HTH_MARR"/>
    <property type="match status" value="1"/>
</dbReference>
<evidence type="ECO:0000313" key="7">
    <source>
        <dbReference type="EMBL" id="MCM2676325.1"/>
    </source>
</evidence>
<dbReference type="Pfam" id="PF22381">
    <property type="entry name" value="Staph_reg_Sar_Rot"/>
    <property type="match status" value="1"/>
</dbReference>
<comment type="subcellular location">
    <subcellularLocation>
        <location evidence="1">Cytoplasm</location>
    </subcellularLocation>
</comment>
<keyword evidence="2" id="KW-0963">Cytoplasm</keyword>
<dbReference type="InterPro" id="IPR055166">
    <property type="entry name" value="Transc_reg_Sar_Rot_HTH"/>
</dbReference>
<protein>
    <submittedName>
        <fullName evidence="7">MarR family transcriptional regulator</fullName>
    </submittedName>
</protein>
<evidence type="ECO:0000256" key="2">
    <source>
        <dbReference type="ARBA" id="ARBA00022490"/>
    </source>
</evidence>
<dbReference type="SUPFAM" id="SSF46785">
    <property type="entry name" value="Winged helix' DNA-binding domain"/>
    <property type="match status" value="1"/>
</dbReference>
<keyword evidence="8" id="KW-1185">Reference proteome</keyword>
<accession>A0ABT0XK94</accession>
<evidence type="ECO:0000256" key="1">
    <source>
        <dbReference type="ARBA" id="ARBA00004496"/>
    </source>
</evidence>
<evidence type="ECO:0000256" key="4">
    <source>
        <dbReference type="ARBA" id="ARBA00023125"/>
    </source>
</evidence>
<organism evidence="7 8">
    <name type="scientific">Alkalicoccobacillus plakortidis</name>
    <dbReference type="NCBI Taxonomy" id="444060"/>
    <lineage>
        <taxon>Bacteria</taxon>
        <taxon>Bacillati</taxon>
        <taxon>Bacillota</taxon>
        <taxon>Bacilli</taxon>
        <taxon>Bacillales</taxon>
        <taxon>Bacillaceae</taxon>
        <taxon>Alkalicoccobacillus</taxon>
    </lineage>
</organism>
<keyword evidence="4" id="KW-0238">DNA-binding</keyword>
<keyword evidence="3" id="KW-0805">Transcription regulation</keyword>
<name>A0ABT0XK94_9BACI</name>
<dbReference type="PANTHER" id="PTHR33164:SF5">
    <property type="entry name" value="ORGANIC HYDROPEROXIDE RESISTANCE TRANSCRIPTIONAL REGULATOR"/>
    <property type="match status" value="1"/>
</dbReference>
<proteinExistence type="predicted"/>
<dbReference type="PANTHER" id="PTHR33164">
    <property type="entry name" value="TRANSCRIPTIONAL REGULATOR, MARR FAMILY"/>
    <property type="match status" value="1"/>
</dbReference>
<evidence type="ECO:0000256" key="3">
    <source>
        <dbReference type="ARBA" id="ARBA00023015"/>
    </source>
</evidence>
<reference evidence="7" key="1">
    <citation type="submission" date="2022-06" db="EMBL/GenBank/DDBJ databases">
        <title>Alkalicoccobacillus porphyridii sp. nov., isolated from a marine red alga, Porphyridium purpureum and reclassification of Shouchella plakortidis and Shouchella gibsonii as Alkalicoccobacillus plakortidis comb. nov. and Alkalicoccobacillus gibsonii comb. nov.</title>
        <authorList>
            <person name="Kim K.H."/>
            <person name="Lee J.K."/>
            <person name="Han D.M."/>
            <person name="Baek J.H."/>
            <person name="Jeon C.O."/>
        </authorList>
    </citation>
    <scope>NUCLEOTIDE SEQUENCE</scope>
    <source>
        <strain evidence="7">DSM 19153</strain>
    </source>
</reference>
<dbReference type="InterPro" id="IPR039422">
    <property type="entry name" value="MarR/SlyA-like"/>
</dbReference>
<evidence type="ECO:0000259" key="6">
    <source>
        <dbReference type="PROSITE" id="PS50995"/>
    </source>
</evidence>
<dbReference type="Gene3D" id="1.10.10.10">
    <property type="entry name" value="Winged helix-like DNA-binding domain superfamily/Winged helix DNA-binding domain"/>
    <property type="match status" value="1"/>
</dbReference>
<evidence type="ECO:0000256" key="5">
    <source>
        <dbReference type="ARBA" id="ARBA00023163"/>
    </source>
</evidence>
<dbReference type="PRINTS" id="PR00598">
    <property type="entry name" value="HTHMARR"/>
</dbReference>
<feature type="domain" description="HTH marR-type" evidence="6">
    <location>
        <begin position="1"/>
        <end position="124"/>
    </location>
</feature>
<sequence>MYTAEREIMKMYRTLLEELNVTYSQYLVLLVLWEKNANTVKELGEKLLLDSGTLTPMLKRMESHGLLKRKRSVEDERSVIITLTAEGEALKQKATRIPSQLVENLSLEFEDYKKLDELLTTFLKHVKK</sequence>
<dbReference type="InterPro" id="IPR000835">
    <property type="entry name" value="HTH_MarR-typ"/>
</dbReference>
<dbReference type="Proteomes" id="UP001203665">
    <property type="component" value="Unassembled WGS sequence"/>
</dbReference>
<dbReference type="InterPro" id="IPR036388">
    <property type="entry name" value="WH-like_DNA-bd_sf"/>
</dbReference>
<comment type="caution">
    <text evidence="7">The sequence shown here is derived from an EMBL/GenBank/DDBJ whole genome shotgun (WGS) entry which is preliminary data.</text>
</comment>
<gene>
    <name evidence="7" type="ORF">NDM98_13035</name>
</gene>
<dbReference type="PROSITE" id="PS50995">
    <property type="entry name" value="HTH_MARR_2"/>
    <property type="match status" value="1"/>
</dbReference>
<keyword evidence="5" id="KW-0804">Transcription</keyword>
<dbReference type="EMBL" id="JAMQJY010000001">
    <property type="protein sequence ID" value="MCM2676325.1"/>
    <property type="molecule type" value="Genomic_DNA"/>
</dbReference>